<sequence>MSNNDIEKLNDRIAKIESLLAPLGLLNIFDDYSSMGNSFWLEGYLKDVEKQSETVGIANGDYLDAIRKEKAEYVASSERNKKFEPTEGTLNKMMASSAGIVMREYIRNEIDEIRMIFFDVLNKKITIAEARRKAENKVTDRPEGFGSVERSPEQYDMLSKKSLLFEKIVEYNDRRLKEEMREWSELKTS</sequence>
<name>A0A1F7YAK7_9BACT</name>
<dbReference type="AlphaFoldDB" id="A0A1F7YAK7"/>
<gene>
    <name evidence="1" type="ORF">A2627_02740</name>
</gene>
<evidence type="ECO:0000313" key="2">
    <source>
        <dbReference type="Proteomes" id="UP000178851"/>
    </source>
</evidence>
<organism evidence="1 2">
    <name type="scientific">Candidatus Woesebacteria bacterium RIFCSPHIGHO2_01_FULL_39_28</name>
    <dbReference type="NCBI Taxonomy" id="1802496"/>
    <lineage>
        <taxon>Bacteria</taxon>
        <taxon>Candidatus Woeseibacteriota</taxon>
    </lineage>
</organism>
<dbReference type="EMBL" id="MGGI01000031">
    <property type="protein sequence ID" value="OGM24333.1"/>
    <property type="molecule type" value="Genomic_DNA"/>
</dbReference>
<proteinExistence type="predicted"/>
<accession>A0A1F7YAK7</accession>
<protein>
    <submittedName>
        <fullName evidence="1">Uncharacterized protein</fullName>
    </submittedName>
</protein>
<comment type="caution">
    <text evidence="1">The sequence shown here is derived from an EMBL/GenBank/DDBJ whole genome shotgun (WGS) entry which is preliminary data.</text>
</comment>
<reference evidence="1 2" key="1">
    <citation type="journal article" date="2016" name="Nat. Commun.">
        <title>Thousands of microbial genomes shed light on interconnected biogeochemical processes in an aquifer system.</title>
        <authorList>
            <person name="Anantharaman K."/>
            <person name="Brown C.T."/>
            <person name="Hug L.A."/>
            <person name="Sharon I."/>
            <person name="Castelle C.J."/>
            <person name="Probst A.J."/>
            <person name="Thomas B.C."/>
            <person name="Singh A."/>
            <person name="Wilkins M.J."/>
            <person name="Karaoz U."/>
            <person name="Brodie E.L."/>
            <person name="Williams K.H."/>
            <person name="Hubbard S.S."/>
            <person name="Banfield J.F."/>
        </authorList>
    </citation>
    <scope>NUCLEOTIDE SEQUENCE [LARGE SCALE GENOMIC DNA]</scope>
</reference>
<evidence type="ECO:0000313" key="1">
    <source>
        <dbReference type="EMBL" id="OGM24333.1"/>
    </source>
</evidence>
<dbReference type="Proteomes" id="UP000178851">
    <property type="component" value="Unassembled WGS sequence"/>
</dbReference>